<name>A0A022QY46_ERYGU</name>
<comment type="function">
    <text evidence="9">Recognizes and hydrolyzes the peptide bond at the C-terminal Gly of ubiquitin. Involved in the processing of poly-ubiquitin precursors as well as that of ubiquitinated proteins. Is involved in resistance to the arginine analog canavanine (CAN).</text>
</comment>
<feature type="region of interest" description="Disordered" evidence="12">
    <location>
        <begin position="380"/>
        <end position="403"/>
    </location>
</feature>
<feature type="domain" description="USP" evidence="13">
    <location>
        <begin position="224"/>
        <end position="867"/>
    </location>
</feature>
<dbReference type="GO" id="GO:0008270">
    <property type="term" value="F:zinc ion binding"/>
    <property type="evidence" value="ECO:0007669"/>
    <property type="project" value="UniProtKB-KW"/>
</dbReference>
<evidence type="ECO:0000256" key="11">
    <source>
        <dbReference type="RuleBase" id="RU366025"/>
    </source>
</evidence>
<dbReference type="Proteomes" id="UP000030748">
    <property type="component" value="Unassembled WGS sequence"/>
</dbReference>
<evidence type="ECO:0000313" key="15">
    <source>
        <dbReference type="EMBL" id="EYU31445.1"/>
    </source>
</evidence>
<keyword evidence="3 11" id="KW-0645">Protease</keyword>
<keyword evidence="7 11" id="KW-0378">Hydrolase</keyword>
<feature type="compositionally biased region" description="Basic residues" evidence="12">
    <location>
        <begin position="391"/>
        <end position="403"/>
    </location>
</feature>
<dbReference type="Pfam" id="PF00443">
    <property type="entry name" value="UCH"/>
    <property type="match status" value="1"/>
</dbReference>
<evidence type="ECO:0000313" key="16">
    <source>
        <dbReference type="Proteomes" id="UP000030748"/>
    </source>
</evidence>
<feature type="compositionally biased region" description="Basic and acidic residues" evidence="12">
    <location>
        <begin position="68"/>
        <end position="79"/>
    </location>
</feature>
<keyword evidence="6 11" id="KW-0833">Ubl conjugation pathway</keyword>
<comment type="similarity">
    <text evidence="2 11">Belongs to the peptidase C19 family.</text>
</comment>
<feature type="domain" description="UBP-type" evidence="14">
    <location>
        <begin position="41"/>
        <end position="174"/>
    </location>
</feature>
<evidence type="ECO:0000259" key="14">
    <source>
        <dbReference type="PROSITE" id="PS50271"/>
    </source>
</evidence>
<comment type="catalytic activity">
    <reaction evidence="1 11">
        <text>Thiol-dependent hydrolysis of ester, thioester, amide, peptide and isopeptide bonds formed by the C-terminal Gly of ubiquitin (a 76-residue protein attached to proteins as an intracellular targeting signal).</text>
        <dbReference type="EC" id="3.4.19.12"/>
    </reaction>
</comment>
<sequence>MGKKVKKKPKTGQKEKRGPSVSQETVSKTPDDAVTAVKDRGICSHIDRGINLDKLSAKLRYSESFKCEDCRGNSDDARARKGKGKQSGGGKGARSESKAVWICLECGHFSCGGVGLPTTPQSHAIRHAKQQHHWLVVHCENHQLIWCFSCDKLINSDKSSEDSNHKRVLSEVVKRLKKKPGEEPSVKNVEDIWFGGGSNNETNATNSECSAISVACERVGYSVRGLSNLGNTCFFNSTMQNLLSINSLRDYFFRTETESIGPLTSALRKLFIETNTGSNFKTVINPRALFGILCTKAPQFKGSLQQDSHELLRCLLDNLSGEELSSRKKKQTESLVGPTFVDTIFGGQLSSTVTCLECGHASTNYEPFLDLSLPVPTKRPPIAKRNQPVVRSKKSKLPTKKSSRNLAKIRRDATILPPQECVSDQTIAQPVAEEFDTDIALDMGLTADDLSAIQKPNNEQAVEIEGEPLISPLDSFAWLDYLDENPVDVASETDETSAVENAVSLVNGVSVAEQENAFPHSEGNNVNSQSNEGIPPEVSVSMEIVVFDGEAARCSDSSSQVCSKDSNTAQINNSEVNSLSNELVLDEQDSLDFVGFGDLFSEPEVPVSEASDITKNGVVVNNSSESDPDQVDSNADAPVSVESCLALFMKPELLSKDEHAWQCEKCSKALREERRRLMRKSRNGSGDSNTGIEISTESEVNAIDIQSENGCVAGNNECEADKERESEGSEQDDEADSENLKVKRDATKSTLINKAPSILTIHLKRFIQDARGRLNKLNGHVNFGEIVDLKPYMDPRCSERERYTYRLVGVVEHQGTMRGGHYVAYVRGIKDNNGDCVWYHTSDSFVGEVSFEDVLRSEGYILFYEEI</sequence>
<dbReference type="GO" id="GO:0004843">
    <property type="term" value="F:cysteine-type deubiquitinase activity"/>
    <property type="evidence" value="ECO:0000318"/>
    <property type="project" value="GO_Central"/>
</dbReference>
<dbReference type="GO" id="GO:0031647">
    <property type="term" value="P:regulation of protein stability"/>
    <property type="evidence" value="ECO:0000318"/>
    <property type="project" value="GO_Central"/>
</dbReference>
<dbReference type="InterPro" id="IPR001394">
    <property type="entry name" value="Peptidase_C19_UCH"/>
</dbReference>
<feature type="region of interest" description="Disordered" evidence="12">
    <location>
        <begin position="68"/>
        <end position="93"/>
    </location>
</feature>
<dbReference type="InterPro" id="IPR018200">
    <property type="entry name" value="USP_CS"/>
</dbReference>
<dbReference type="PROSITE" id="PS50271">
    <property type="entry name" value="ZF_UBP"/>
    <property type="match status" value="1"/>
</dbReference>
<dbReference type="InterPro" id="IPR038765">
    <property type="entry name" value="Papain-like_cys_pep_sf"/>
</dbReference>
<evidence type="ECO:0000256" key="2">
    <source>
        <dbReference type="ARBA" id="ARBA00009085"/>
    </source>
</evidence>
<evidence type="ECO:0000256" key="3">
    <source>
        <dbReference type="ARBA" id="ARBA00022670"/>
    </source>
</evidence>
<accession>A0A022QY46</accession>
<dbReference type="SMART" id="SM00290">
    <property type="entry name" value="ZnF_UBP"/>
    <property type="match status" value="1"/>
</dbReference>
<dbReference type="GO" id="GO:0016579">
    <property type="term" value="P:protein deubiquitination"/>
    <property type="evidence" value="ECO:0007669"/>
    <property type="project" value="InterPro"/>
</dbReference>
<dbReference type="InterPro" id="IPR001607">
    <property type="entry name" value="Znf_UBP"/>
</dbReference>
<dbReference type="EC" id="3.4.19.12" evidence="11"/>
<evidence type="ECO:0000256" key="9">
    <source>
        <dbReference type="ARBA" id="ARBA00058678"/>
    </source>
</evidence>
<dbReference type="STRING" id="4155.A0A022QY46"/>
<dbReference type="FunFam" id="3.30.40.10:FF:000900">
    <property type="entry name" value="Ubiquitinyl hydrolase 1"/>
    <property type="match status" value="1"/>
</dbReference>
<evidence type="ECO:0000256" key="5">
    <source>
        <dbReference type="ARBA" id="ARBA00022771"/>
    </source>
</evidence>
<dbReference type="PROSITE" id="PS50235">
    <property type="entry name" value="USP_3"/>
    <property type="match status" value="1"/>
</dbReference>
<dbReference type="KEGG" id="egt:105964651"/>
<protein>
    <recommendedName>
        <fullName evidence="11">Ubiquitin carboxyl-terminal hydrolase</fullName>
        <ecNumber evidence="11">3.4.19.12</ecNumber>
    </recommendedName>
</protein>
<dbReference type="PANTHER" id="PTHR24006:SF781">
    <property type="entry name" value="LD34905P"/>
    <property type="match status" value="1"/>
</dbReference>
<dbReference type="OMA" id="NGIVEHM"/>
<dbReference type="PROSITE" id="PS00972">
    <property type="entry name" value="USP_1"/>
    <property type="match status" value="1"/>
</dbReference>
<evidence type="ECO:0000256" key="1">
    <source>
        <dbReference type="ARBA" id="ARBA00000707"/>
    </source>
</evidence>
<dbReference type="PANTHER" id="PTHR24006">
    <property type="entry name" value="UBIQUITIN CARBOXYL-TERMINAL HYDROLASE"/>
    <property type="match status" value="1"/>
</dbReference>
<evidence type="ECO:0000259" key="13">
    <source>
        <dbReference type="PROSITE" id="PS50235"/>
    </source>
</evidence>
<dbReference type="SUPFAM" id="SSF57850">
    <property type="entry name" value="RING/U-box"/>
    <property type="match status" value="1"/>
</dbReference>
<evidence type="ECO:0000256" key="7">
    <source>
        <dbReference type="ARBA" id="ARBA00022801"/>
    </source>
</evidence>
<dbReference type="InterPro" id="IPR050164">
    <property type="entry name" value="Peptidase_C19"/>
</dbReference>
<keyword evidence="4" id="KW-0479">Metal-binding</keyword>
<dbReference type="Gene3D" id="3.90.70.10">
    <property type="entry name" value="Cysteine proteinases"/>
    <property type="match status" value="2"/>
</dbReference>
<dbReference type="AlphaFoldDB" id="A0A022QY46"/>
<evidence type="ECO:0000256" key="10">
    <source>
        <dbReference type="PROSITE-ProRule" id="PRU00502"/>
    </source>
</evidence>
<keyword evidence="16" id="KW-1185">Reference proteome</keyword>
<dbReference type="eggNOG" id="KOG1873">
    <property type="taxonomic scope" value="Eukaryota"/>
</dbReference>
<dbReference type="PhylomeDB" id="A0A022QY46"/>
<dbReference type="SUPFAM" id="SSF54001">
    <property type="entry name" value="Cysteine proteinases"/>
    <property type="match status" value="1"/>
</dbReference>
<keyword evidence="5 10" id="KW-0863">Zinc-finger</keyword>
<gene>
    <name evidence="15" type="ORF">MIMGU_mgv1a001199mg</name>
</gene>
<evidence type="ECO:0000256" key="8">
    <source>
        <dbReference type="ARBA" id="ARBA00022833"/>
    </source>
</evidence>
<feature type="compositionally biased region" description="Basic residues" evidence="12">
    <location>
        <begin position="1"/>
        <end position="11"/>
    </location>
</feature>
<keyword evidence="11" id="KW-0788">Thiol protease</keyword>
<dbReference type="OrthoDB" id="2020758at2759"/>
<reference evidence="15 16" key="1">
    <citation type="journal article" date="2013" name="Proc. Natl. Acad. Sci. U.S.A.">
        <title>Fine-scale variation in meiotic recombination in Mimulus inferred from population shotgun sequencing.</title>
        <authorList>
            <person name="Hellsten U."/>
            <person name="Wright K.M."/>
            <person name="Jenkins J."/>
            <person name="Shu S."/>
            <person name="Yuan Y."/>
            <person name="Wessler S.R."/>
            <person name="Schmutz J."/>
            <person name="Willis J.H."/>
            <person name="Rokhsar D.S."/>
        </authorList>
    </citation>
    <scope>NUCLEOTIDE SEQUENCE [LARGE SCALE GENOMIC DNA]</scope>
    <source>
        <strain evidence="16">cv. DUN x IM62</strain>
    </source>
</reference>
<dbReference type="InterPro" id="IPR013083">
    <property type="entry name" value="Znf_RING/FYVE/PHD"/>
</dbReference>
<dbReference type="Gene3D" id="3.30.40.10">
    <property type="entry name" value="Zinc/RING finger domain, C3HC4 (zinc finger)"/>
    <property type="match status" value="1"/>
</dbReference>
<feature type="compositionally biased region" description="Acidic residues" evidence="12">
    <location>
        <begin position="728"/>
        <end position="737"/>
    </location>
</feature>
<feature type="region of interest" description="Disordered" evidence="12">
    <location>
        <begin position="712"/>
        <end position="742"/>
    </location>
</feature>
<dbReference type="GO" id="GO:0005829">
    <property type="term" value="C:cytosol"/>
    <property type="evidence" value="ECO:0000318"/>
    <property type="project" value="GO_Central"/>
</dbReference>
<evidence type="ECO:0000256" key="4">
    <source>
        <dbReference type="ARBA" id="ARBA00022723"/>
    </source>
</evidence>
<evidence type="ECO:0000256" key="12">
    <source>
        <dbReference type="SAM" id="MobiDB-lite"/>
    </source>
</evidence>
<keyword evidence="8" id="KW-0862">Zinc</keyword>
<evidence type="ECO:0000256" key="6">
    <source>
        <dbReference type="ARBA" id="ARBA00022786"/>
    </source>
</evidence>
<dbReference type="GO" id="GO:0005634">
    <property type="term" value="C:nucleus"/>
    <property type="evidence" value="ECO:0000318"/>
    <property type="project" value="GO_Central"/>
</dbReference>
<organism evidence="15 16">
    <name type="scientific">Erythranthe guttata</name>
    <name type="common">Yellow monkey flower</name>
    <name type="synonym">Mimulus guttatus</name>
    <dbReference type="NCBI Taxonomy" id="4155"/>
    <lineage>
        <taxon>Eukaryota</taxon>
        <taxon>Viridiplantae</taxon>
        <taxon>Streptophyta</taxon>
        <taxon>Embryophyta</taxon>
        <taxon>Tracheophyta</taxon>
        <taxon>Spermatophyta</taxon>
        <taxon>Magnoliopsida</taxon>
        <taxon>eudicotyledons</taxon>
        <taxon>Gunneridae</taxon>
        <taxon>Pentapetalae</taxon>
        <taxon>asterids</taxon>
        <taxon>lamiids</taxon>
        <taxon>Lamiales</taxon>
        <taxon>Phrymaceae</taxon>
        <taxon>Erythranthe</taxon>
    </lineage>
</organism>
<dbReference type="GO" id="GO:0006508">
    <property type="term" value="P:proteolysis"/>
    <property type="evidence" value="ECO:0007669"/>
    <property type="project" value="UniProtKB-KW"/>
</dbReference>
<proteinExistence type="inferred from homology"/>
<dbReference type="PROSITE" id="PS00973">
    <property type="entry name" value="USP_2"/>
    <property type="match status" value="1"/>
</dbReference>
<feature type="region of interest" description="Disordered" evidence="12">
    <location>
        <begin position="1"/>
        <end position="34"/>
    </location>
</feature>
<dbReference type="InterPro" id="IPR028889">
    <property type="entry name" value="USP"/>
</dbReference>
<dbReference type="EMBL" id="KI630969">
    <property type="protein sequence ID" value="EYU31445.1"/>
    <property type="molecule type" value="Genomic_DNA"/>
</dbReference>
<dbReference type="Pfam" id="PF02148">
    <property type="entry name" value="zf-UBP"/>
    <property type="match status" value="1"/>
</dbReference>